<name>A0ABN8J5Q3_9NEOP</name>
<keyword evidence="2" id="KW-1185">Reference proteome</keyword>
<feature type="non-terminal residue" evidence="1">
    <location>
        <position position="152"/>
    </location>
</feature>
<proteinExistence type="predicted"/>
<evidence type="ECO:0000313" key="1">
    <source>
        <dbReference type="EMBL" id="CAH2075414.1"/>
    </source>
</evidence>
<accession>A0ABN8J5Q3</accession>
<dbReference type="EMBL" id="OW152820">
    <property type="protein sequence ID" value="CAH2075414.1"/>
    <property type="molecule type" value="Genomic_DNA"/>
</dbReference>
<reference evidence="1" key="1">
    <citation type="submission" date="2022-03" db="EMBL/GenBank/DDBJ databases">
        <authorList>
            <person name="Martin H S."/>
        </authorList>
    </citation>
    <scope>NUCLEOTIDE SEQUENCE</scope>
</reference>
<gene>
    <name evidence="1" type="ORF">IPOD504_LOCUS16770</name>
</gene>
<sequence>MVLKPLWLSAEYCTVRTEPSATVFAVNDVTVAAIMLELVVSVSSARDETHPYLASDKSRRRCNVADYGCGVVCWGAGVSYGGNAVCGTGLFMTHDVLGRDGVAGGDTGGSGISGNRGSLVGEGSSMNGHWGGVDSLGLVVSHDALGGNGCGR</sequence>
<organism evidence="1 2">
    <name type="scientific">Iphiclides podalirius</name>
    <name type="common">scarce swallowtail</name>
    <dbReference type="NCBI Taxonomy" id="110791"/>
    <lineage>
        <taxon>Eukaryota</taxon>
        <taxon>Metazoa</taxon>
        <taxon>Ecdysozoa</taxon>
        <taxon>Arthropoda</taxon>
        <taxon>Hexapoda</taxon>
        <taxon>Insecta</taxon>
        <taxon>Pterygota</taxon>
        <taxon>Neoptera</taxon>
        <taxon>Endopterygota</taxon>
        <taxon>Lepidoptera</taxon>
        <taxon>Glossata</taxon>
        <taxon>Ditrysia</taxon>
        <taxon>Papilionoidea</taxon>
        <taxon>Papilionidae</taxon>
        <taxon>Papilioninae</taxon>
        <taxon>Iphiclides</taxon>
    </lineage>
</organism>
<dbReference type="Proteomes" id="UP000837857">
    <property type="component" value="Chromosome 8"/>
</dbReference>
<evidence type="ECO:0000313" key="2">
    <source>
        <dbReference type="Proteomes" id="UP000837857"/>
    </source>
</evidence>
<protein>
    <submittedName>
        <fullName evidence="1">Uncharacterized protein</fullName>
    </submittedName>
</protein>